<comment type="similarity">
    <text evidence="1">Belongs to the carnosine N-methyltransferase family.</text>
</comment>
<dbReference type="GO" id="GO:0032259">
    <property type="term" value="P:methylation"/>
    <property type="evidence" value="ECO:0007669"/>
    <property type="project" value="UniProtKB-KW"/>
</dbReference>
<reference evidence="7" key="1">
    <citation type="journal article" date="2021" name="IMA Fungus">
        <title>Genomic characterization of three marine fungi, including Emericellopsis atlantica sp. nov. with signatures of a generalist lifestyle and marine biomass degradation.</title>
        <authorList>
            <person name="Hagestad O.C."/>
            <person name="Hou L."/>
            <person name="Andersen J.H."/>
            <person name="Hansen E.H."/>
            <person name="Altermark B."/>
            <person name="Li C."/>
            <person name="Kuhnert E."/>
            <person name="Cox R.J."/>
            <person name="Crous P.W."/>
            <person name="Spatafora J.W."/>
            <person name="Lail K."/>
            <person name="Amirebrahimi M."/>
            <person name="Lipzen A."/>
            <person name="Pangilinan J."/>
            <person name="Andreopoulos W."/>
            <person name="Hayes R.D."/>
            <person name="Ng V."/>
            <person name="Grigoriev I.V."/>
            <person name="Jackson S.A."/>
            <person name="Sutton T.D.S."/>
            <person name="Dobson A.D.W."/>
            <person name="Rama T."/>
        </authorList>
    </citation>
    <scope>NUCLEOTIDE SEQUENCE</scope>
    <source>
        <strain evidence="7">TRa3180A</strain>
    </source>
</reference>
<dbReference type="GO" id="GO:0030735">
    <property type="term" value="F:carnosine N-methyltransferase activity"/>
    <property type="evidence" value="ECO:0007669"/>
    <property type="project" value="UniProtKB-EC"/>
</dbReference>
<dbReference type="PANTHER" id="PTHR12303:SF6">
    <property type="entry name" value="CARNOSINE N-METHYLTRANSFERASE"/>
    <property type="match status" value="1"/>
</dbReference>
<evidence type="ECO:0000256" key="2">
    <source>
        <dbReference type="ARBA" id="ARBA00012003"/>
    </source>
</evidence>
<evidence type="ECO:0000256" key="6">
    <source>
        <dbReference type="SAM" id="MobiDB-lite"/>
    </source>
</evidence>
<evidence type="ECO:0000256" key="3">
    <source>
        <dbReference type="ARBA" id="ARBA00022603"/>
    </source>
</evidence>
<organism evidence="7 8">
    <name type="scientific">Calycina marina</name>
    <dbReference type="NCBI Taxonomy" id="1763456"/>
    <lineage>
        <taxon>Eukaryota</taxon>
        <taxon>Fungi</taxon>
        <taxon>Dikarya</taxon>
        <taxon>Ascomycota</taxon>
        <taxon>Pezizomycotina</taxon>
        <taxon>Leotiomycetes</taxon>
        <taxon>Helotiales</taxon>
        <taxon>Pezizellaceae</taxon>
        <taxon>Calycina</taxon>
    </lineage>
</organism>
<keyword evidence="3" id="KW-0489">Methyltransferase</keyword>
<evidence type="ECO:0000256" key="4">
    <source>
        <dbReference type="ARBA" id="ARBA00022679"/>
    </source>
</evidence>
<dbReference type="SMART" id="SM01296">
    <property type="entry name" value="N2227"/>
    <property type="match status" value="1"/>
</dbReference>
<dbReference type="InterPro" id="IPR012901">
    <property type="entry name" value="CARME"/>
</dbReference>
<dbReference type="EMBL" id="MU253752">
    <property type="protein sequence ID" value="KAG9248294.1"/>
    <property type="molecule type" value="Genomic_DNA"/>
</dbReference>
<sequence length="417" mass="46300">MPQPDGGAHWEGDDQTVKDPDEQRVLFGALDSFYQYAKVAHFNTTHVRRQSFYALPRQHSELLARPPFSVLETLDEVDNCIDRNAELAIDILNTGLHSFGVSRGLGDKSSTAWQGAATANDLDKARSTLKQFFRDWSEEGRDERTACYQPVTKALQVEREAHPNGPPLKVLVPGAGLARLVFDLCYLGFDTEGNEISYHQLLGSAYILKHCPRAKQHTIHPWVHSFSNHITRAHQLKSVLVPDIHPGATLSNSPMLGQMSMTASDFICLYEGAEYSDHFDAVATVFFLDTAPNIIRYLETMWKCLRVGGVLVNIGPLLWHFEGTAPGTHGKGESKTGQHSHGNGEMHGANNHEDNKGIAEPGSIELTDDEVVALVQKLGFEIVKKESGITTPYIHDPESMLQTVYKASHWVARKVAR</sequence>
<dbReference type="OrthoDB" id="978at2759"/>
<accession>A0A9P8CID9</accession>
<evidence type="ECO:0000256" key="5">
    <source>
        <dbReference type="ARBA" id="ARBA00022691"/>
    </source>
</evidence>
<comment type="caution">
    <text evidence="7">The sequence shown here is derived from an EMBL/GenBank/DDBJ whole genome shotgun (WGS) entry which is preliminary data.</text>
</comment>
<gene>
    <name evidence="7" type="ORF">BJ878DRAFT_489034</name>
</gene>
<keyword evidence="4" id="KW-0808">Transferase</keyword>
<proteinExistence type="inferred from homology"/>
<dbReference type="Gene3D" id="3.40.50.150">
    <property type="entry name" value="Vaccinia Virus protein VP39"/>
    <property type="match status" value="1"/>
</dbReference>
<dbReference type="PANTHER" id="PTHR12303">
    <property type="entry name" value="CARNOSINE N-METHYLTRANSFERASE"/>
    <property type="match status" value="1"/>
</dbReference>
<dbReference type="InterPro" id="IPR029063">
    <property type="entry name" value="SAM-dependent_MTases_sf"/>
</dbReference>
<dbReference type="AlphaFoldDB" id="A0A9P8CID9"/>
<evidence type="ECO:0000313" key="8">
    <source>
        <dbReference type="Proteomes" id="UP000887226"/>
    </source>
</evidence>
<keyword evidence="8" id="KW-1185">Reference proteome</keyword>
<keyword evidence="5" id="KW-0949">S-adenosyl-L-methionine</keyword>
<dbReference type="Proteomes" id="UP000887226">
    <property type="component" value="Unassembled WGS sequence"/>
</dbReference>
<dbReference type="EC" id="2.1.1.22" evidence="2"/>
<feature type="region of interest" description="Disordered" evidence="6">
    <location>
        <begin position="328"/>
        <end position="361"/>
    </location>
</feature>
<protein>
    <recommendedName>
        <fullName evidence="2">carnosine N-methyltransferase</fullName>
        <ecNumber evidence="2">2.1.1.22</ecNumber>
    </recommendedName>
</protein>
<evidence type="ECO:0000313" key="7">
    <source>
        <dbReference type="EMBL" id="KAG9248294.1"/>
    </source>
</evidence>
<name>A0A9P8CID9_9HELO</name>
<dbReference type="Pfam" id="PF07942">
    <property type="entry name" value="CARME"/>
    <property type="match status" value="1"/>
</dbReference>
<evidence type="ECO:0000256" key="1">
    <source>
        <dbReference type="ARBA" id="ARBA00010086"/>
    </source>
</evidence>
<dbReference type="SUPFAM" id="SSF53335">
    <property type="entry name" value="S-adenosyl-L-methionine-dependent methyltransferases"/>
    <property type="match status" value="1"/>
</dbReference>